<keyword evidence="2" id="KW-0131">Cell cycle</keyword>
<dbReference type="PANTHER" id="PTHR34065">
    <property type="entry name" value="CELL DIVISION CONTROL PROTEIN 14"/>
    <property type="match status" value="1"/>
</dbReference>
<dbReference type="AlphaFoldDB" id="A0A9P4VPD1"/>
<dbReference type="Proteomes" id="UP000799429">
    <property type="component" value="Unassembled WGS sequence"/>
</dbReference>
<feature type="region of interest" description="Disordered" evidence="1">
    <location>
        <begin position="40"/>
        <end position="59"/>
    </location>
</feature>
<dbReference type="InterPro" id="IPR012535">
    <property type="entry name" value="Cell_div_Cdc14"/>
</dbReference>
<sequence>MEALLSLSFDSISSKDFSKIRKGLRQIEGLLAQICLSKSTSSSPSKRRASAVSTTDTSSPKNLAALADDPAFREFFRVQDGFEWNVATRLIACLERLMGMGSSSGQNDLMILSTLDLLQGILLLHPPSRVLFSREIHMNLLLDLLDELNCPAIQSHTLLVLVSALLSTPRNIRTFESIDGLLTVTSLFKSRSTSQSVKLKVMEFLYFYLMPETPSIASASAPSTAILQRSPSKLLGAFERRSINGPEFGGGGGDEDETLTTEDKQRLLGRYMSNVDDLVADLRENSPI</sequence>
<organism evidence="2 3">
    <name type="scientific">Patellaria atrata CBS 101060</name>
    <dbReference type="NCBI Taxonomy" id="1346257"/>
    <lineage>
        <taxon>Eukaryota</taxon>
        <taxon>Fungi</taxon>
        <taxon>Dikarya</taxon>
        <taxon>Ascomycota</taxon>
        <taxon>Pezizomycotina</taxon>
        <taxon>Dothideomycetes</taxon>
        <taxon>Dothideomycetes incertae sedis</taxon>
        <taxon>Patellariales</taxon>
        <taxon>Patellariaceae</taxon>
        <taxon>Patellaria</taxon>
    </lineage>
</organism>
<evidence type="ECO:0000313" key="2">
    <source>
        <dbReference type="EMBL" id="KAF2835349.1"/>
    </source>
</evidence>
<name>A0A9P4VPD1_9PEZI</name>
<keyword evidence="2" id="KW-0132">Cell division</keyword>
<evidence type="ECO:0000256" key="1">
    <source>
        <dbReference type="SAM" id="MobiDB-lite"/>
    </source>
</evidence>
<proteinExistence type="predicted"/>
<gene>
    <name evidence="2" type="ORF">M501DRAFT_999089</name>
</gene>
<dbReference type="EMBL" id="MU006109">
    <property type="protein sequence ID" value="KAF2835349.1"/>
    <property type="molecule type" value="Genomic_DNA"/>
</dbReference>
<evidence type="ECO:0000313" key="3">
    <source>
        <dbReference type="Proteomes" id="UP000799429"/>
    </source>
</evidence>
<protein>
    <submittedName>
        <fullName evidence="2">Cell division control protein</fullName>
    </submittedName>
</protein>
<reference evidence="2" key="1">
    <citation type="journal article" date="2020" name="Stud. Mycol.">
        <title>101 Dothideomycetes genomes: a test case for predicting lifestyles and emergence of pathogens.</title>
        <authorList>
            <person name="Haridas S."/>
            <person name="Albert R."/>
            <person name="Binder M."/>
            <person name="Bloem J."/>
            <person name="Labutti K."/>
            <person name="Salamov A."/>
            <person name="Andreopoulos B."/>
            <person name="Baker S."/>
            <person name="Barry K."/>
            <person name="Bills G."/>
            <person name="Bluhm B."/>
            <person name="Cannon C."/>
            <person name="Castanera R."/>
            <person name="Culley D."/>
            <person name="Daum C."/>
            <person name="Ezra D."/>
            <person name="Gonzalez J."/>
            <person name="Henrissat B."/>
            <person name="Kuo A."/>
            <person name="Liang C."/>
            <person name="Lipzen A."/>
            <person name="Lutzoni F."/>
            <person name="Magnuson J."/>
            <person name="Mondo S."/>
            <person name="Nolan M."/>
            <person name="Ohm R."/>
            <person name="Pangilinan J."/>
            <person name="Park H.-J."/>
            <person name="Ramirez L."/>
            <person name="Alfaro M."/>
            <person name="Sun H."/>
            <person name="Tritt A."/>
            <person name="Yoshinaga Y."/>
            <person name="Zwiers L.-H."/>
            <person name="Turgeon B."/>
            <person name="Goodwin S."/>
            <person name="Spatafora J."/>
            <person name="Crous P."/>
            <person name="Grigoriev I."/>
        </authorList>
    </citation>
    <scope>NUCLEOTIDE SEQUENCE</scope>
    <source>
        <strain evidence="2">CBS 101060</strain>
    </source>
</reference>
<dbReference type="PANTHER" id="PTHR34065:SF1">
    <property type="entry name" value="CELL DIVISION CONTROL PROTEIN 14"/>
    <property type="match status" value="1"/>
</dbReference>
<dbReference type="OrthoDB" id="5357220at2759"/>
<comment type="caution">
    <text evidence="2">The sequence shown here is derived from an EMBL/GenBank/DDBJ whole genome shotgun (WGS) entry which is preliminary data.</text>
</comment>
<dbReference type="Pfam" id="PF08045">
    <property type="entry name" value="CDC14"/>
    <property type="match status" value="1"/>
</dbReference>
<keyword evidence="3" id="KW-1185">Reference proteome</keyword>
<dbReference type="GO" id="GO:0051301">
    <property type="term" value="P:cell division"/>
    <property type="evidence" value="ECO:0007669"/>
    <property type="project" value="UniProtKB-KW"/>
</dbReference>
<accession>A0A9P4VPD1</accession>